<sequence>MSSSSSSQEQDHHHLYHYTPTAAPPPTPSSHSNPNSTSAPNIDTLSQLLHRLPSSLSLSLPKRRPSPLSTTISPTISLADPSLDFSRAFELGFFQLTGHNIPSPLANLAHSDSLSLFHLSREEKLRHFPQNWPLGHNDDDDDDEDADKESETFCFDSSCYGELDELKLTSLREFTQEMEKVGLEIIESLSGAVGFENPARDDPTRICSLMWVSEELPGNQQVMSGKMYPYVIGLQYQLRAKKSTMLSDSGWVSVPTQVESVLVTLGDIAQVWSNGKLKKVRGRPIPSSENGNNSAKCISMTLLLTLPLDSTVSTLIPGSIESGNDEGVGDGNENLPKNKRLFNSFSFEDYAWRMYHEQNVVKDPLERYRA</sequence>
<feature type="domain" description="Isopenicillin N synthase-like Fe(2+) 2OG dioxygenase" evidence="2">
    <location>
        <begin position="240"/>
        <end position="282"/>
    </location>
</feature>
<reference evidence="4" key="2">
    <citation type="submission" date="2022-03" db="EMBL/GenBank/DDBJ databases">
        <title>Draft title - Genomic analysis of global carrot germplasm unveils the trajectory of domestication and the origin of high carotenoid orange carrot.</title>
        <authorList>
            <person name="Iorizzo M."/>
            <person name="Ellison S."/>
            <person name="Senalik D."/>
            <person name="Macko-Podgorni A."/>
            <person name="Grzebelus D."/>
            <person name="Bostan H."/>
            <person name="Rolling W."/>
            <person name="Curaba J."/>
            <person name="Simon P."/>
        </authorList>
    </citation>
    <scope>NUCLEOTIDE SEQUENCE</scope>
    <source>
        <tissue evidence="4">Leaf</tissue>
    </source>
</reference>
<name>A0A161WWH7_DAUCS</name>
<dbReference type="InterPro" id="IPR027443">
    <property type="entry name" value="IPNS-like_sf"/>
</dbReference>
<evidence type="ECO:0000259" key="2">
    <source>
        <dbReference type="Pfam" id="PF03171"/>
    </source>
</evidence>
<organism evidence="3">
    <name type="scientific">Daucus carota subsp. sativus</name>
    <name type="common">Carrot</name>
    <dbReference type="NCBI Taxonomy" id="79200"/>
    <lineage>
        <taxon>Eukaryota</taxon>
        <taxon>Viridiplantae</taxon>
        <taxon>Streptophyta</taxon>
        <taxon>Embryophyta</taxon>
        <taxon>Tracheophyta</taxon>
        <taxon>Spermatophyta</taxon>
        <taxon>Magnoliopsida</taxon>
        <taxon>eudicotyledons</taxon>
        <taxon>Gunneridae</taxon>
        <taxon>Pentapetalae</taxon>
        <taxon>asterids</taxon>
        <taxon>campanulids</taxon>
        <taxon>Apiales</taxon>
        <taxon>Apiaceae</taxon>
        <taxon>Apioideae</taxon>
        <taxon>Scandiceae</taxon>
        <taxon>Daucinae</taxon>
        <taxon>Daucus</taxon>
        <taxon>Daucus sect. Daucus</taxon>
    </lineage>
</organism>
<dbReference type="Pfam" id="PF03171">
    <property type="entry name" value="2OG-FeII_Oxy"/>
    <property type="match status" value="1"/>
</dbReference>
<feature type="compositionally biased region" description="Acidic residues" evidence="1">
    <location>
        <begin position="138"/>
        <end position="148"/>
    </location>
</feature>
<dbReference type="OrthoDB" id="659818at2759"/>
<dbReference type="PANTHER" id="PTHR34945:SF2">
    <property type="entry name" value="2-OXOGLUTARATE (2OG) AND FE(II)-DEPENDENT OXYGENASE SUPERFAMILY PROTEIN"/>
    <property type="match status" value="1"/>
</dbReference>
<dbReference type="Proteomes" id="UP000077755">
    <property type="component" value="Chromosome 3"/>
</dbReference>
<evidence type="ECO:0000313" key="3">
    <source>
        <dbReference type="EMBL" id="KZN03065.1"/>
    </source>
</evidence>
<dbReference type="EMBL" id="LNRQ01000003">
    <property type="protein sequence ID" value="KZN03065.1"/>
    <property type="molecule type" value="Genomic_DNA"/>
</dbReference>
<dbReference type="PANTHER" id="PTHR34945">
    <property type="entry name" value="2-OXOGLUTARATE (2OG) AND FE(II)-DEPENDENT OXYGENASE SUPERFAMILY PROTEIN"/>
    <property type="match status" value="1"/>
</dbReference>
<dbReference type="OMA" id="CFPKNWP"/>
<feature type="compositionally biased region" description="Low complexity" evidence="1">
    <location>
        <begin position="29"/>
        <end position="41"/>
    </location>
</feature>
<evidence type="ECO:0000313" key="5">
    <source>
        <dbReference type="Proteomes" id="UP000077755"/>
    </source>
</evidence>
<dbReference type="AlphaFoldDB" id="A0A161WWH7"/>
<dbReference type="Gene3D" id="2.60.120.330">
    <property type="entry name" value="B-lactam Antibiotic, Isopenicillin N Synthase, Chain"/>
    <property type="match status" value="2"/>
</dbReference>
<dbReference type="STRING" id="79200.A0A161WWH7"/>
<dbReference type="KEGG" id="dcr:108211555"/>
<dbReference type="SUPFAM" id="SSF51197">
    <property type="entry name" value="Clavaminate synthase-like"/>
    <property type="match status" value="1"/>
</dbReference>
<feature type="region of interest" description="Disordered" evidence="1">
    <location>
        <begin position="129"/>
        <end position="148"/>
    </location>
</feature>
<dbReference type="EMBL" id="CP093345">
    <property type="protein sequence ID" value="WOG94060.1"/>
    <property type="molecule type" value="Genomic_DNA"/>
</dbReference>
<evidence type="ECO:0000313" key="4">
    <source>
        <dbReference type="EMBL" id="WOG94060.1"/>
    </source>
</evidence>
<feature type="region of interest" description="Disordered" evidence="1">
    <location>
        <begin position="1"/>
        <end position="41"/>
    </location>
</feature>
<keyword evidence="5" id="KW-1185">Reference proteome</keyword>
<gene>
    <name evidence="3" type="ORF">DCAR_011821</name>
    <name evidence="4" type="ORF">DCAR_0313351</name>
</gene>
<proteinExistence type="predicted"/>
<evidence type="ECO:0000256" key="1">
    <source>
        <dbReference type="SAM" id="MobiDB-lite"/>
    </source>
</evidence>
<reference evidence="3" key="1">
    <citation type="journal article" date="2016" name="Nat. Genet.">
        <title>A high-quality carrot genome assembly provides new insights into carotenoid accumulation and asterid genome evolution.</title>
        <authorList>
            <person name="Iorizzo M."/>
            <person name="Ellison S."/>
            <person name="Senalik D."/>
            <person name="Zeng P."/>
            <person name="Satapoomin P."/>
            <person name="Huang J."/>
            <person name="Bowman M."/>
            <person name="Iovene M."/>
            <person name="Sanseverino W."/>
            <person name="Cavagnaro P."/>
            <person name="Yildiz M."/>
            <person name="Macko-Podgorni A."/>
            <person name="Moranska E."/>
            <person name="Grzebelus E."/>
            <person name="Grzebelus D."/>
            <person name="Ashrafi H."/>
            <person name="Zheng Z."/>
            <person name="Cheng S."/>
            <person name="Spooner D."/>
            <person name="Van Deynze A."/>
            <person name="Simon P."/>
        </authorList>
    </citation>
    <scope>NUCLEOTIDE SEQUENCE [LARGE SCALE GENOMIC DNA]</scope>
    <source>
        <tissue evidence="3">Leaf</tissue>
    </source>
</reference>
<accession>A0A161WWH7</accession>
<protein>
    <recommendedName>
        <fullName evidence="2">Isopenicillin N synthase-like Fe(2+) 2OG dioxygenase domain-containing protein</fullName>
    </recommendedName>
</protein>
<dbReference type="Gramene" id="KZN03065">
    <property type="protein sequence ID" value="KZN03065"/>
    <property type="gene ID" value="DCAR_011821"/>
</dbReference>
<dbReference type="InterPro" id="IPR044861">
    <property type="entry name" value="IPNS-like_FE2OG_OXY"/>
</dbReference>